<sequence>MTDFFFSRACSPSSAGNLAIKSDAGVDSDLVGGLRSGRGATGSRLSDNEKLLLHNFRLQCKLPKRKADRLYLEHATALVSVSNRVVDTLQRAFNKYYVDKEPPESIYIVFIRIPARKVPSAAFHSAQNLAEKCGMSDADKFKHEFLFEWAIPDDFVVHSVSIKTLLDRGLTLKKFLIKDERLPPTAELCHKMANDIFPANSDAGEIGLALGFLVRPFGARAPSFWIASQLFWDLIQGLSWKTPKDPGIPQSVKIVSRGGDLGYVALSFFEQITDGIETCLNWWLLDDRFVLAFEEYKLWRDLKEERILDACNYLYLILPSRSFELAEASFEREQTTFMAEVEAAAIEIGL</sequence>
<evidence type="ECO:0000313" key="1">
    <source>
        <dbReference type="EMBL" id="KID59494.1"/>
    </source>
</evidence>
<dbReference type="AlphaFoldDB" id="A0A0B4FTD1"/>
<gene>
    <name evidence="1" type="ORF">MAN_10664</name>
</gene>
<protein>
    <submittedName>
        <fullName evidence="1">Uncharacterized protein</fullName>
    </submittedName>
</protein>
<dbReference type="VEuPathDB" id="FungiDB:MAN_10664"/>
<keyword evidence="2" id="KW-1185">Reference proteome</keyword>
<organism evidence="1 2">
    <name type="scientific">Metarhizium anisopliae (strain ARSEF 549)</name>
    <dbReference type="NCBI Taxonomy" id="3151832"/>
    <lineage>
        <taxon>Eukaryota</taxon>
        <taxon>Fungi</taxon>
        <taxon>Dikarya</taxon>
        <taxon>Ascomycota</taxon>
        <taxon>Pezizomycotina</taxon>
        <taxon>Sordariomycetes</taxon>
        <taxon>Hypocreomycetidae</taxon>
        <taxon>Hypocreales</taxon>
        <taxon>Clavicipitaceae</taxon>
        <taxon>Metarhizium</taxon>
    </lineage>
</organism>
<dbReference type="EMBL" id="AZNF01000028">
    <property type="protein sequence ID" value="KID59494.1"/>
    <property type="molecule type" value="Genomic_DNA"/>
</dbReference>
<evidence type="ECO:0000313" key="2">
    <source>
        <dbReference type="Proteomes" id="UP000031186"/>
    </source>
</evidence>
<accession>A0A0B4FTD1</accession>
<dbReference type="OrthoDB" id="3783227at2759"/>
<comment type="caution">
    <text evidence="1">The sequence shown here is derived from an EMBL/GenBank/DDBJ whole genome shotgun (WGS) entry which is preliminary data.</text>
</comment>
<feature type="non-terminal residue" evidence="1">
    <location>
        <position position="1"/>
    </location>
</feature>
<reference evidence="1 2" key="1">
    <citation type="journal article" date="2014" name="Proc. Natl. Acad. Sci. U.S.A.">
        <title>Trajectory and genomic determinants of fungal-pathogen speciation and host adaptation.</title>
        <authorList>
            <person name="Hu X."/>
            <person name="Xiao G."/>
            <person name="Zheng P."/>
            <person name="Shang Y."/>
            <person name="Su Y."/>
            <person name="Zhang X."/>
            <person name="Liu X."/>
            <person name="Zhan S."/>
            <person name="St Leger R.J."/>
            <person name="Wang C."/>
        </authorList>
    </citation>
    <scope>NUCLEOTIDE SEQUENCE [LARGE SCALE GENOMIC DNA]</scope>
    <source>
        <strain evidence="1 2">ARSEF 549</strain>
    </source>
</reference>
<dbReference type="Proteomes" id="UP000031186">
    <property type="component" value="Unassembled WGS sequence"/>
</dbReference>
<dbReference type="HOGENOM" id="CLU_058276_0_0_1"/>
<name>A0A0B4FTD1_METAF</name>
<proteinExistence type="predicted"/>